<organism evidence="1 2">
    <name type="scientific">Armadillidium nasatum</name>
    <dbReference type="NCBI Taxonomy" id="96803"/>
    <lineage>
        <taxon>Eukaryota</taxon>
        <taxon>Metazoa</taxon>
        <taxon>Ecdysozoa</taxon>
        <taxon>Arthropoda</taxon>
        <taxon>Crustacea</taxon>
        <taxon>Multicrustacea</taxon>
        <taxon>Malacostraca</taxon>
        <taxon>Eumalacostraca</taxon>
        <taxon>Peracarida</taxon>
        <taxon>Isopoda</taxon>
        <taxon>Oniscidea</taxon>
        <taxon>Crinocheta</taxon>
        <taxon>Armadillidiidae</taxon>
        <taxon>Armadillidium</taxon>
    </lineage>
</organism>
<accession>A0A5N5TK99</accession>
<dbReference type="EMBL" id="SEYY01000739">
    <property type="protein sequence ID" value="KAB7506577.1"/>
    <property type="molecule type" value="Genomic_DNA"/>
</dbReference>
<gene>
    <name evidence="1" type="ORF">Anas_00286</name>
</gene>
<dbReference type="Proteomes" id="UP000326759">
    <property type="component" value="Unassembled WGS sequence"/>
</dbReference>
<sequence length="101" mass="11536">MTSFKTLGSKDDEIMNELTESFIFSARWNPALSLRWCQFLSQIDQASPSLWTSILRSSQRKLGTPCHESNELASKKEVICLSLEFLRRAGFLEFANFVVSI</sequence>
<evidence type="ECO:0000313" key="1">
    <source>
        <dbReference type="EMBL" id="KAB7506577.1"/>
    </source>
</evidence>
<name>A0A5N5TK99_9CRUS</name>
<proteinExistence type="predicted"/>
<evidence type="ECO:0000313" key="2">
    <source>
        <dbReference type="Proteomes" id="UP000326759"/>
    </source>
</evidence>
<dbReference type="InterPro" id="IPR048412">
    <property type="entry name" value="Htt_bridge"/>
</dbReference>
<dbReference type="Pfam" id="PF20925">
    <property type="entry name" value="Htt_bridge"/>
    <property type="match status" value="1"/>
</dbReference>
<protein>
    <submittedName>
        <fullName evidence="1">Uncharacterized protein</fullName>
    </submittedName>
</protein>
<comment type="caution">
    <text evidence="1">The sequence shown here is derived from an EMBL/GenBank/DDBJ whole genome shotgun (WGS) entry which is preliminary data.</text>
</comment>
<reference evidence="1 2" key="1">
    <citation type="journal article" date="2019" name="PLoS Biol.">
        <title>Sex chromosomes control vertical transmission of feminizing Wolbachia symbionts in an isopod.</title>
        <authorList>
            <person name="Becking T."/>
            <person name="Chebbi M.A."/>
            <person name="Giraud I."/>
            <person name="Moumen B."/>
            <person name="Laverre T."/>
            <person name="Caubet Y."/>
            <person name="Peccoud J."/>
            <person name="Gilbert C."/>
            <person name="Cordaux R."/>
        </authorList>
    </citation>
    <scope>NUCLEOTIDE SEQUENCE [LARGE SCALE GENOMIC DNA]</scope>
    <source>
        <strain evidence="1">ANa2</strain>
        <tissue evidence="1">Whole body excluding digestive tract and cuticle</tissue>
    </source>
</reference>
<feature type="non-terminal residue" evidence="1">
    <location>
        <position position="101"/>
    </location>
</feature>
<dbReference type="AlphaFoldDB" id="A0A5N5TK99"/>
<keyword evidence="2" id="KW-1185">Reference proteome</keyword>